<organism evidence="2 3">
    <name type="scientific">Pseudoalteromonas aliena</name>
    <dbReference type="NCBI Taxonomy" id="247523"/>
    <lineage>
        <taxon>Bacteria</taxon>
        <taxon>Pseudomonadati</taxon>
        <taxon>Pseudomonadota</taxon>
        <taxon>Gammaproteobacteria</taxon>
        <taxon>Alteromonadales</taxon>
        <taxon>Pseudoalteromonadaceae</taxon>
        <taxon>Pseudoalteromonas</taxon>
    </lineage>
</organism>
<feature type="transmembrane region" description="Helical" evidence="1">
    <location>
        <begin position="12"/>
        <end position="35"/>
    </location>
</feature>
<dbReference type="NCBIfam" id="NF038235">
    <property type="entry name" value="retron_Ec48_2TM"/>
    <property type="match status" value="1"/>
</dbReference>
<keyword evidence="1" id="KW-0472">Membrane</keyword>
<dbReference type="KEGG" id="paln:B0W48_13050"/>
<evidence type="ECO:0000313" key="3">
    <source>
        <dbReference type="Proteomes" id="UP000188243"/>
    </source>
</evidence>
<dbReference type="RefSeq" id="WP_077537338.1">
    <property type="nucleotide sequence ID" value="NZ_CP019628.1"/>
</dbReference>
<keyword evidence="1" id="KW-1133">Transmembrane helix</keyword>
<protein>
    <submittedName>
        <fullName evidence="2">Uncharacterized protein</fullName>
    </submittedName>
</protein>
<sequence length="246" mass="28203">MMQNAKNSIGFITRILVGTLCVIFLISIISIAYSFQNNDNLTFGLCITEECVGVIASNFPNILSLLNTVTTLALSAFAVVGILIAAKSYQLSVSSSLINNHINNFNLFSDFVHKYVGSNSYLTIKNIDVYLLYESIHPQSRYGEFNDYREYYAYIDRVRKYLIKVSNSYASNSKSKLVTFDYGKHQEKVILFFREIGIKLEKQHKNDFYLIEEELFTFIDSVSLAFTNTKKTHKGRLLRGVDIHYR</sequence>
<evidence type="ECO:0000256" key="1">
    <source>
        <dbReference type="SAM" id="Phobius"/>
    </source>
</evidence>
<feature type="transmembrane region" description="Helical" evidence="1">
    <location>
        <begin position="62"/>
        <end position="86"/>
    </location>
</feature>
<reference evidence="2 3" key="1">
    <citation type="submission" date="2017-02" db="EMBL/GenBank/DDBJ databases">
        <title>Complete genome sequence of the cold-active Pseudoalteromonas aliena strain EH1 isolated from Arctic seawater.</title>
        <authorList>
            <person name="Kim E."/>
            <person name="Heo E."/>
            <person name="Kim H."/>
            <person name="Kim D."/>
        </authorList>
    </citation>
    <scope>NUCLEOTIDE SEQUENCE [LARGE SCALE GENOMIC DNA]</scope>
    <source>
        <strain evidence="2 3">EH1</strain>
    </source>
</reference>
<keyword evidence="1" id="KW-0812">Transmembrane</keyword>
<dbReference type="AlphaFoldDB" id="A0A1Q2GZZ0"/>
<proteinExistence type="predicted"/>
<dbReference type="Proteomes" id="UP000188243">
    <property type="component" value="Chromosome"/>
</dbReference>
<name>A0A1Q2GZZ0_9GAMM</name>
<accession>A0A1Q2GZZ0</accession>
<dbReference type="InterPro" id="IPR053597">
    <property type="entry name" value="Retron_Ec48_antiviral"/>
</dbReference>
<dbReference type="EMBL" id="CP019628">
    <property type="protein sequence ID" value="AQQ00653.1"/>
    <property type="molecule type" value="Genomic_DNA"/>
</dbReference>
<evidence type="ECO:0000313" key="2">
    <source>
        <dbReference type="EMBL" id="AQQ00653.1"/>
    </source>
</evidence>
<gene>
    <name evidence="2" type="ORF">B0W48_13050</name>
</gene>